<dbReference type="InterPro" id="IPR000086">
    <property type="entry name" value="NUDIX_hydrolase_dom"/>
</dbReference>
<comment type="cofactor">
    <cofactor evidence="1">
        <name>Mn(2+)</name>
        <dbReference type="ChEBI" id="CHEBI:29035"/>
    </cofactor>
</comment>
<dbReference type="SUPFAM" id="SSF55811">
    <property type="entry name" value="Nudix"/>
    <property type="match status" value="1"/>
</dbReference>
<reference evidence="8 9" key="1">
    <citation type="submission" date="2020-02" db="EMBL/GenBank/DDBJ databases">
        <title>Genome sequence of the type strain DSM 27180 of Arthrobacter silviterrae.</title>
        <authorList>
            <person name="Gao J."/>
            <person name="Sun J."/>
        </authorList>
    </citation>
    <scope>NUCLEOTIDE SEQUENCE [LARGE SCALE GENOMIC DNA]</scope>
    <source>
        <strain evidence="8 9">DSM 27180</strain>
    </source>
</reference>
<evidence type="ECO:0000256" key="3">
    <source>
        <dbReference type="ARBA" id="ARBA00022723"/>
    </source>
</evidence>
<keyword evidence="3" id="KW-0479">Metal-binding</keyword>
<keyword evidence="4" id="KW-0378">Hydrolase</keyword>
<evidence type="ECO:0000256" key="4">
    <source>
        <dbReference type="ARBA" id="ARBA00022801"/>
    </source>
</evidence>
<dbReference type="PANTHER" id="PTHR12318">
    <property type="entry name" value="TESTOSTERONE-REGULATED PROTEIN RP2"/>
    <property type="match status" value="1"/>
</dbReference>
<dbReference type="InterPro" id="IPR039121">
    <property type="entry name" value="NUDT19"/>
</dbReference>
<organism evidence="8 9">
    <name type="scientific">Arthrobacter silviterrae</name>
    <dbReference type="NCBI Taxonomy" id="2026658"/>
    <lineage>
        <taxon>Bacteria</taxon>
        <taxon>Bacillati</taxon>
        <taxon>Actinomycetota</taxon>
        <taxon>Actinomycetes</taxon>
        <taxon>Micrococcales</taxon>
        <taxon>Micrococcaceae</taxon>
        <taxon>Arthrobacter</taxon>
    </lineage>
</organism>
<gene>
    <name evidence="8" type="ORF">G6N77_05495</name>
</gene>
<dbReference type="Proteomes" id="UP000479226">
    <property type="component" value="Unassembled WGS sequence"/>
</dbReference>
<evidence type="ECO:0000259" key="7">
    <source>
        <dbReference type="PROSITE" id="PS51462"/>
    </source>
</evidence>
<accession>A0ABX0DFF0</accession>
<evidence type="ECO:0000256" key="2">
    <source>
        <dbReference type="ARBA" id="ARBA00001946"/>
    </source>
</evidence>
<proteinExistence type="predicted"/>
<dbReference type="Gene3D" id="3.90.79.10">
    <property type="entry name" value="Nucleoside Triphosphate Pyrophosphohydrolase"/>
    <property type="match status" value="2"/>
</dbReference>
<keyword evidence="5" id="KW-0460">Magnesium</keyword>
<evidence type="ECO:0000313" key="9">
    <source>
        <dbReference type="Proteomes" id="UP000479226"/>
    </source>
</evidence>
<protein>
    <submittedName>
        <fullName evidence="8">NUDIX domain-containing protein</fullName>
    </submittedName>
</protein>
<evidence type="ECO:0000256" key="1">
    <source>
        <dbReference type="ARBA" id="ARBA00001936"/>
    </source>
</evidence>
<name>A0ABX0DFF0_9MICC</name>
<sequence>MDTREPLPPLAPLEDACTVVLLRDGAAGLEVLMLERPGTSRSFAGAWVFPGGKVDPADRQGPGGTPLTGGRLPGGRLSAIQAADAAARTAGLREVLEETGQLLRSDSLVPLSQWTPMQRLPRRYRTWFFLAEAPSAQVRLNPGEHVDHAWLAPAAALARHARGEMQLVPPTWVTLHQLAGWATVGQALEAATAATPFSYNSHLLPPAMSPGVPSATGDGGVAAPGAPSGVVWAGDEDYPDAAGAGPDGARHRLTMTKLPWVFERTGL</sequence>
<keyword evidence="9" id="KW-1185">Reference proteome</keyword>
<comment type="caution">
    <text evidence="8">The sequence shown here is derived from an EMBL/GenBank/DDBJ whole genome shotgun (WGS) entry which is preliminary data.</text>
</comment>
<dbReference type="CDD" id="cd18870">
    <property type="entry name" value="NUDIX_AcylCoAdiphos_Nudt19"/>
    <property type="match status" value="1"/>
</dbReference>
<dbReference type="PANTHER" id="PTHR12318:SF0">
    <property type="entry name" value="ACYL-COENZYME A DIPHOSPHATASE NUDT19"/>
    <property type="match status" value="1"/>
</dbReference>
<evidence type="ECO:0000313" key="8">
    <source>
        <dbReference type="EMBL" id="NGN82922.1"/>
    </source>
</evidence>
<feature type="domain" description="Nudix hydrolase" evidence="7">
    <location>
        <begin position="12"/>
        <end position="173"/>
    </location>
</feature>
<dbReference type="PROSITE" id="PS51462">
    <property type="entry name" value="NUDIX"/>
    <property type="match status" value="1"/>
</dbReference>
<dbReference type="EMBL" id="JAAKZI010000006">
    <property type="protein sequence ID" value="NGN82922.1"/>
    <property type="molecule type" value="Genomic_DNA"/>
</dbReference>
<evidence type="ECO:0000256" key="6">
    <source>
        <dbReference type="ARBA" id="ARBA00023211"/>
    </source>
</evidence>
<comment type="cofactor">
    <cofactor evidence="2">
        <name>Mg(2+)</name>
        <dbReference type="ChEBI" id="CHEBI:18420"/>
    </cofactor>
</comment>
<dbReference type="InterPro" id="IPR015797">
    <property type="entry name" value="NUDIX_hydrolase-like_dom_sf"/>
</dbReference>
<evidence type="ECO:0000256" key="5">
    <source>
        <dbReference type="ARBA" id="ARBA00022842"/>
    </source>
</evidence>
<keyword evidence="6" id="KW-0464">Manganese</keyword>
<dbReference type="RefSeq" id="WP_165181020.1">
    <property type="nucleotide sequence ID" value="NZ_JAAKZI010000006.1"/>
</dbReference>
<dbReference type="Pfam" id="PF00293">
    <property type="entry name" value="NUDIX"/>
    <property type="match status" value="1"/>
</dbReference>